<evidence type="ECO:0000256" key="1">
    <source>
        <dbReference type="ARBA" id="ARBA00023125"/>
    </source>
</evidence>
<accession>A0A2V4VA46</accession>
<dbReference type="GO" id="GO:0003677">
    <property type="term" value="F:DNA binding"/>
    <property type="evidence" value="ECO:0007669"/>
    <property type="project" value="UniProtKB-UniRule"/>
</dbReference>
<evidence type="ECO:0000256" key="2">
    <source>
        <dbReference type="PROSITE-ProRule" id="PRU00335"/>
    </source>
</evidence>
<dbReference type="SUPFAM" id="SSF46689">
    <property type="entry name" value="Homeodomain-like"/>
    <property type="match status" value="1"/>
</dbReference>
<dbReference type="OrthoDB" id="9810250at2"/>
<proteinExistence type="predicted"/>
<dbReference type="EMBL" id="CP054614">
    <property type="protein sequence ID" value="QKS56523.1"/>
    <property type="molecule type" value="Genomic_DNA"/>
</dbReference>
<dbReference type="PROSITE" id="PS50977">
    <property type="entry name" value="HTH_TETR_2"/>
    <property type="match status" value="1"/>
</dbReference>
<dbReference type="InterPro" id="IPR001647">
    <property type="entry name" value="HTH_TetR"/>
</dbReference>
<evidence type="ECO:0000313" key="6">
    <source>
        <dbReference type="Proteomes" id="UP000247790"/>
    </source>
</evidence>
<keyword evidence="1 2" id="KW-0238">DNA-binding</keyword>
<dbReference type="PANTHER" id="PTHR43479">
    <property type="entry name" value="ACREF/ENVCD OPERON REPRESSOR-RELATED"/>
    <property type="match status" value="1"/>
</dbReference>
<feature type="domain" description="HTH tetR-type" evidence="3">
    <location>
        <begin position="9"/>
        <end position="69"/>
    </location>
</feature>
<evidence type="ECO:0000313" key="5">
    <source>
        <dbReference type="EMBL" id="QKS56523.1"/>
    </source>
</evidence>
<dbReference type="InterPro" id="IPR009057">
    <property type="entry name" value="Homeodomain-like_sf"/>
</dbReference>
<dbReference type="Gene3D" id="1.10.357.10">
    <property type="entry name" value="Tetracycline Repressor, domain 2"/>
    <property type="match status" value="1"/>
</dbReference>
<dbReference type="Pfam" id="PF14278">
    <property type="entry name" value="TetR_C_8"/>
    <property type="match status" value="1"/>
</dbReference>
<name>A0A2V4VA46_PAEBA</name>
<dbReference type="Proteomes" id="UP000509327">
    <property type="component" value="Chromosome"/>
</dbReference>
<dbReference type="InterPro" id="IPR050624">
    <property type="entry name" value="HTH-type_Tx_Regulator"/>
</dbReference>
<sequence length="183" mass="21432">MLEEDIRIMKSREAIVQAMDTLLKQKPFRKITVNDICRTAVVGRTTFYAHFEDKYKLISYIMQQEARMLEEIILNSPPEEVILEVLLDIRDNKKLYVNLFVEEVPEELKQLLQRTFNLFFTNILHVCREEGVVLASESLPPLVAYYTSGVVGMLMWWFETDFAMPAEELVSCLSKLLGFLWEE</sequence>
<evidence type="ECO:0000313" key="7">
    <source>
        <dbReference type="Proteomes" id="UP000509327"/>
    </source>
</evidence>
<reference evidence="4 6" key="1">
    <citation type="submission" date="2018-06" db="EMBL/GenBank/DDBJ databases">
        <title>Genomic Encyclopedia of Type Strains, Phase III (KMG-III): the genomes of soil and plant-associated and newly described type strains.</title>
        <authorList>
            <person name="Whitman W."/>
        </authorList>
    </citation>
    <scope>NUCLEOTIDE SEQUENCE [LARGE SCALE GENOMIC DNA]</scope>
    <source>
        <strain evidence="4 6">CECT 7022</strain>
    </source>
</reference>
<keyword evidence="7" id="KW-1185">Reference proteome</keyword>
<evidence type="ECO:0000259" key="3">
    <source>
        <dbReference type="PROSITE" id="PS50977"/>
    </source>
</evidence>
<organism evidence="4 6">
    <name type="scientific">Paenibacillus barcinonensis</name>
    <dbReference type="NCBI Taxonomy" id="198119"/>
    <lineage>
        <taxon>Bacteria</taxon>
        <taxon>Bacillati</taxon>
        <taxon>Bacillota</taxon>
        <taxon>Bacilli</taxon>
        <taxon>Bacillales</taxon>
        <taxon>Paenibacillaceae</taxon>
        <taxon>Paenibacillus</taxon>
    </lineage>
</organism>
<protein>
    <submittedName>
        <fullName evidence="4">TetR family transcriptional regulator</fullName>
    </submittedName>
    <submittedName>
        <fullName evidence="5">TetR/AcrR family transcriptional regulator C-terminal domain-containing protein</fullName>
    </submittedName>
</protein>
<dbReference type="PANTHER" id="PTHR43479:SF7">
    <property type="entry name" value="TETR-FAMILY TRANSCRIPTIONAL REGULATOR"/>
    <property type="match status" value="1"/>
</dbReference>
<dbReference type="Proteomes" id="UP000247790">
    <property type="component" value="Unassembled WGS sequence"/>
</dbReference>
<feature type="DNA-binding region" description="H-T-H motif" evidence="2">
    <location>
        <begin position="32"/>
        <end position="51"/>
    </location>
</feature>
<gene>
    <name evidence="4" type="ORF">DFQ00_105299</name>
    <name evidence="5" type="ORF">HUB98_09335</name>
</gene>
<evidence type="ECO:0000313" key="4">
    <source>
        <dbReference type="EMBL" id="PYE49795.1"/>
    </source>
</evidence>
<reference evidence="5 7" key="2">
    <citation type="submission" date="2020-06" db="EMBL/GenBank/DDBJ databases">
        <title>Complete genome of Paenibacillus barcinonensis KACC11450.</title>
        <authorList>
            <person name="Kim M."/>
            <person name="Park Y.-J."/>
            <person name="Shin J.-H."/>
        </authorList>
    </citation>
    <scope>NUCLEOTIDE SEQUENCE [LARGE SCALE GENOMIC DNA]</scope>
    <source>
        <strain evidence="5 7">KACC11450</strain>
    </source>
</reference>
<dbReference type="AlphaFoldDB" id="A0A2V4VA46"/>
<dbReference type="InterPro" id="IPR039532">
    <property type="entry name" value="TetR_C_Firmicutes"/>
</dbReference>
<dbReference type="Pfam" id="PF00440">
    <property type="entry name" value="TetR_N"/>
    <property type="match status" value="1"/>
</dbReference>
<dbReference type="EMBL" id="QJSW01000005">
    <property type="protein sequence ID" value="PYE49795.1"/>
    <property type="molecule type" value="Genomic_DNA"/>
</dbReference>
<dbReference type="RefSeq" id="WP_110896474.1">
    <property type="nucleotide sequence ID" value="NZ_CP054614.1"/>
</dbReference>